<dbReference type="PANTHER" id="PTHR43353:SF5">
    <property type="entry name" value="SUCCINATE-SEMIALDEHYDE DEHYDROGENASE, MITOCHONDRIAL"/>
    <property type="match status" value="1"/>
</dbReference>
<dbReference type="InterPro" id="IPR016163">
    <property type="entry name" value="Ald_DH_C"/>
</dbReference>
<dbReference type="EMBL" id="CAJQUM010000001">
    <property type="protein sequence ID" value="CAG4882766.1"/>
    <property type="molecule type" value="Genomic_DNA"/>
</dbReference>
<keyword evidence="2 4" id="KW-0560">Oxidoreductase</keyword>
<gene>
    <name evidence="6" type="primary">davD</name>
    <name evidence="6" type="ORF">GTOL_10648</name>
</gene>
<accession>A0A916J2G3</accession>
<dbReference type="SUPFAM" id="SSF53720">
    <property type="entry name" value="ALDH-like"/>
    <property type="match status" value="1"/>
</dbReference>
<dbReference type="PANTHER" id="PTHR43353">
    <property type="entry name" value="SUCCINATE-SEMIALDEHYDE DEHYDROGENASE, MITOCHONDRIAL"/>
    <property type="match status" value="1"/>
</dbReference>
<name>A0A916J2G3_9PROT</name>
<dbReference type="FunFam" id="3.40.605.10:FF:000005">
    <property type="entry name" value="Succinate-semialdehyde dehydrogenase I"/>
    <property type="match status" value="1"/>
</dbReference>
<evidence type="ECO:0000313" key="6">
    <source>
        <dbReference type="EMBL" id="CAG4882766.1"/>
    </source>
</evidence>
<dbReference type="CDD" id="cd07103">
    <property type="entry name" value="ALDH_F5_SSADH_GabD"/>
    <property type="match status" value="1"/>
</dbReference>
<comment type="caution">
    <text evidence="6">The sequence shown here is derived from an EMBL/GenBank/DDBJ whole genome shotgun (WGS) entry which is preliminary data.</text>
</comment>
<comment type="similarity">
    <text evidence="1 4">Belongs to the aldehyde dehydrogenase family.</text>
</comment>
<dbReference type="InterPro" id="IPR050740">
    <property type="entry name" value="Aldehyde_DH_Superfamily"/>
</dbReference>
<sequence>MELSLNNLGKGLYINGIWRAASDGKAFDVINPATEEVLATIADGSVEDGLDAVAAAHAAGPAWAATPPRQRSEILRRAFELMIANKEALARLITQESGKALSEARGEVVYAAEFLRWFSEEAVRILGDMSTSPSGDKHIMVIRQPIGVAVFVTPWNFPAAMATRKIGPALAAGCTVVLKPAKETPLTALAMASIFEQAGVPPGVVNILTTRRTAKAIEAMLNDLRVRKFSFTGSTEIGRVLLAQAAQTVVKCSMELGGNAPFIVFADADIEVAVAAAMVAKMRNGGESCTAANRFYVEKPVAEEFTRRFVDAMAKTRMGNGLDENMQLGSMVNASTRNKIAELVDDAVAHGARLCTGGKIPAGKGYFYPATVLADVANDAGILKEEVFGPVAPIATFESEAEVIALANDTEMGLVSFVCTRDLAKALRVAEKLDSGMVGINRGIVADPAAPFGGWKQSGVGREGAHDGLLEYLESKYIAVTW</sequence>
<proteinExistence type="inferred from homology"/>
<evidence type="ECO:0000256" key="4">
    <source>
        <dbReference type="RuleBase" id="RU003345"/>
    </source>
</evidence>
<dbReference type="FunFam" id="3.40.309.10:FF:000004">
    <property type="entry name" value="Succinate-semialdehyde dehydrogenase I"/>
    <property type="match status" value="1"/>
</dbReference>
<dbReference type="PROSITE" id="PS00687">
    <property type="entry name" value="ALDEHYDE_DEHYDR_GLU"/>
    <property type="match status" value="1"/>
</dbReference>
<feature type="domain" description="Aldehyde dehydrogenase" evidence="5">
    <location>
        <begin position="18"/>
        <end position="478"/>
    </location>
</feature>
<dbReference type="GO" id="GO:0009450">
    <property type="term" value="P:gamma-aminobutyric acid catabolic process"/>
    <property type="evidence" value="ECO:0007669"/>
    <property type="project" value="TreeGrafter"/>
</dbReference>
<reference evidence="6" key="1">
    <citation type="submission" date="2021-04" db="EMBL/GenBank/DDBJ databases">
        <authorList>
            <person name="Hornung B."/>
        </authorList>
    </citation>
    <scope>NUCLEOTIDE SEQUENCE</scope>
    <source>
        <strain evidence="6">G5G6</strain>
    </source>
</reference>
<dbReference type="Gene3D" id="3.40.605.10">
    <property type="entry name" value="Aldehyde Dehydrogenase, Chain A, domain 1"/>
    <property type="match status" value="1"/>
</dbReference>
<dbReference type="RefSeq" id="WP_246590843.1">
    <property type="nucleotide sequence ID" value="NZ_CAJQUM010000001.1"/>
</dbReference>
<dbReference type="InterPro" id="IPR016161">
    <property type="entry name" value="Ald_DH/histidinol_DH"/>
</dbReference>
<feature type="active site" evidence="3">
    <location>
        <position position="255"/>
    </location>
</feature>
<dbReference type="InterPro" id="IPR015590">
    <property type="entry name" value="Aldehyde_DH_dom"/>
</dbReference>
<dbReference type="AlphaFoldDB" id="A0A916J2G3"/>
<evidence type="ECO:0000256" key="1">
    <source>
        <dbReference type="ARBA" id="ARBA00009986"/>
    </source>
</evidence>
<keyword evidence="7" id="KW-1185">Reference proteome</keyword>
<dbReference type="Gene3D" id="3.40.309.10">
    <property type="entry name" value="Aldehyde Dehydrogenase, Chain A, domain 2"/>
    <property type="match status" value="1"/>
</dbReference>
<organism evidence="6 7">
    <name type="scientific">Georgfuchsia toluolica</name>
    <dbReference type="NCBI Taxonomy" id="424218"/>
    <lineage>
        <taxon>Bacteria</taxon>
        <taxon>Pseudomonadati</taxon>
        <taxon>Pseudomonadota</taxon>
        <taxon>Betaproteobacteria</taxon>
        <taxon>Nitrosomonadales</taxon>
        <taxon>Sterolibacteriaceae</taxon>
        <taxon>Georgfuchsia</taxon>
    </lineage>
</organism>
<evidence type="ECO:0000256" key="3">
    <source>
        <dbReference type="PROSITE-ProRule" id="PRU10007"/>
    </source>
</evidence>
<dbReference type="GO" id="GO:0004777">
    <property type="term" value="F:succinate-semialdehyde dehydrogenase (NAD+) activity"/>
    <property type="evidence" value="ECO:0007669"/>
    <property type="project" value="TreeGrafter"/>
</dbReference>
<dbReference type="EC" id="1.2.1.-" evidence="6"/>
<dbReference type="InterPro" id="IPR029510">
    <property type="entry name" value="Ald_DH_CS_GLU"/>
</dbReference>
<dbReference type="Proteomes" id="UP000742786">
    <property type="component" value="Unassembled WGS sequence"/>
</dbReference>
<dbReference type="InterPro" id="IPR016162">
    <property type="entry name" value="Ald_DH_N"/>
</dbReference>
<evidence type="ECO:0000256" key="2">
    <source>
        <dbReference type="ARBA" id="ARBA00023002"/>
    </source>
</evidence>
<dbReference type="Pfam" id="PF00171">
    <property type="entry name" value="Aldedh"/>
    <property type="match status" value="1"/>
</dbReference>
<evidence type="ECO:0000313" key="7">
    <source>
        <dbReference type="Proteomes" id="UP000742786"/>
    </source>
</evidence>
<protein>
    <submittedName>
        <fullName evidence="6">Glutarate-semialdehyde dehydrogenase</fullName>
        <ecNumber evidence="6">1.2.1.-</ecNumber>
    </submittedName>
</protein>
<evidence type="ECO:0000259" key="5">
    <source>
        <dbReference type="Pfam" id="PF00171"/>
    </source>
</evidence>